<protein>
    <submittedName>
        <fullName evidence="2">Coiled-coil domain-containing protein</fullName>
    </submittedName>
    <submittedName>
        <fullName evidence="3">Coiled-coil domain-containing-like protein</fullName>
    </submittedName>
</protein>
<accession>A0A0P4XLT3</accession>
<dbReference type="Proteomes" id="UP000076858">
    <property type="component" value="Unassembled WGS sequence"/>
</dbReference>
<feature type="chain" id="PRO_5013461605" evidence="1">
    <location>
        <begin position="20"/>
        <end position="334"/>
    </location>
</feature>
<organism evidence="2">
    <name type="scientific">Daphnia magna</name>
    <dbReference type="NCBI Taxonomy" id="35525"/>
    <lineage>
        <taxon>Eukaryota</taxon>
        <taxon>Metazoa</taxon>
        <taxon>Ecdysozoa</taxon>
        <taxon>Arthropoda</taxon>
        <taxon>Crustacea</taxon>
        <taxon>Branchiopoda</taxon>
        <taxon>Diplostraca</taxon>
        <taxon>Cladocera</taxon>
        <taxon>Anomopoda</taxon>
        <taxon>Daphniidae</taxon>
        <taxon>Daphnia</taxon>
    </lineage>
</organism>
<proteinExistence type="predicted"/>
<sequence>MGPTLRVTAFLTLFLCSATLEWNAHSLLQPGTCPQSKLMPFLDIHQITGRWIIQQLPWPFPQCCRQPTLNFEEEIVDPKKASNETQPIWIRMTVDFPSCKNEQETWQQPLSWRLLQNRINEGIFLVKLPWPLDVVGVATLNFVSTDYKKFAIAYVCHNLLLEHITIPFIMVRMQTELDLSYWQRMKWALIKQGVLSAWALTETKGQCNEVFDYSAEDLFYENHSNSSENYPVNDSTESSPAVTSPIIDGLILKKVQYSGDEKTTEIAVMDPDAEWITTENFQKPDYPPPNSGLWPAVLIENQPESDQVIGNPNYIPAAEVAPLIAPSPATSTRN</sequence>
<dbReference type="AlphaFoldDB" id="A0A0P4XLT3"/>
<dbReference type="EMBL" id="LRGB01002090">
    <property type="protein sequence ID" value="KZS09244.1"/>
    <property type="molecule type" value="Genomic_DNA"/>
</dbReference>
<name>A0A0P4XLT3_9CRUS</name>
<gene>
    <name evidence="3" type="ORF">APZ42_026585</name>
</gene>
<keyword evidence="1" id="KW-0732">Signal</keyword>
<dbReference type="OrthoDB" id="6341861at2759"/>
<reference evidence="3 4" key="3">
    <citation type="submission" date="2016-03" db="EMBL/GenBank/DDBJ databases">
        <title>EvidentialGene: Evidence-directed Construction of Genes on Genomes.</title>
        <authorList>
            <person name="Gilbert D.G."/>
            <person name="Choi J.-H."/>
            <person name="Mockaitis K."/>
            <person name="Colbourne J."/>
            <person name="Pfrender M."/>
        </authorList>
    </citation>
    <scope>NUCLEOTIDE SEQUENCE [LARGE SCALE GENOMIC DNA]</scope>
    <source>
        <strain evidence="3 4">Xinb3</strain>
        <tissue evidence="3">Complete organism</tissue>
    </source>
</reference>
<dbReference type="Gene3D" id="2.40.128.20">
    <property type="match status" value="1"/>
</dbReference>
<reference evidence="2" key="2">
    <citation type="submission" date="2015-10" db="EMBL/GenBank/DDBJ databases">
        <authorList>
            <person name="Gilbert D.G."/>
        </authorList>
    </citation>
    <scope>NUCLEOTIDE SEQUENCE</scope>
</reference>
<keyword evidence="4" id="KW-1185">Reference proteome</keyword>
<evidence type="ECO:0000313" key="4">
    <source>
        <dbReference type="Proteomes" id="UP000076858"/>
    </source>
</evidence>
<dbReference type="EMBL" id="GDIP01240045">
    <property type="protein sequence ID" value="JAI83356.1"/>
    <property type="molecule type" value="Transcribed_RNA"/>
</dbReference>
<dbReference type="InterPro" id="IPR012674">
    <property type="entry name" value="Calycin"/>
</dbReference>
<feature type="signal peptide" evidence="1">
    <location>
        <begin position="1"/>
        <end position="19"/>
    </location>
</feature>
<dbReference type="SUPFAM" id="SSF50814">
    <property type="entry name" value="Lipocalins"/>
    <property type="match status" value="1"/>
</dbReference>
<reference evidence="2" key="1">
    <citation type="submission" date="2015-10" db="EMBL/GenBank/DDBJ databases">
        <title>Daphnia magna gene sets from two clonal populations assembled and annotated with EvidentialGene.</title>
        <authorList>
            <person name="Gilbert D."/>
            <person name="Podicheti R."/>
            <person name="Orsini L."/>
            <person name="Colbourne J."/>
            <person name="Pfrender M."/>
        </authorList>
    </citation>
    <scope>NUCLEOTIDE SEQUENCE</scope>
</reference>
<evidence type="ECO:0000256" key="1">
    <source>
        <dbReference type="SAM" id="SignalP"/>
    </source>
</evidence>
<evidence type="ECO:0000313" key="3">
    <source>
        <dbReference type="EMBL" id="KZS09244.1"/>
    </source>
</evidence>
<evidence type="ECO:0000313" key="2">
    <source>
        <dbReference type="EMBL" id="JAI83356.1"/>
    </source>
</evidence>